<dbReference type="VEuPathDB" id="VectorBase:HLOH_052773"/>
<feature type="compositionally biased region" description="Low complexity" evidence="1">
    <location>
        <begin position="460"/>
        <end position="475"/>
    </location>
</feature>
<evidence type="ECO:0000256" key="1">
    <source>
        <dbReference type="SAM" id="MobiDB-lite"/>
    </source>
</evidence>
<protein>
    <submittedName>
        <fullName evidence="2">Uncharacterized protein</fullName>
    </submittedName>
</protein>
<feature type="compositionally biased region" description="Low complexity" evidence="1">
    <location>
        <begin position="321"/>
        <end position="333"/>
    </location>
</feature>
<evidence type="ECO:0000313" key="2">
    <source>
        <dbReference type="EMBL" id="KAH9366019.1"/>
    </source>
</evidence>
<proteinExistence type="predicted"/>
<comment type="caution">
    <text evidence="2">The sequence shown here is derived from an EMBL/GenBank/DDBJ whole genome shotgun (WGS) entry which is preliminary data.</text>
</comment>
<accession>A0A9J6FTB0</accession>
<keyword evidence="3" id="KW-1185">Reference proteome</keyword>
<feature type="compositionally biased region" description="Low complexity" evidence="1">
    <location>
        <begin position="288"/>
        <end position="297"/>
    </location>
</feature>
<name>A0A9J6FTB0_HAELO</name>
<dbReference type="Proteomes" id="UP000821853">
    <property type="component" value="Chromosome 2"/>
</dbReference>
<feature type="compositionally biased region" description="Basic and acidic residues" evidence="1">
    <location>
        <begin position="261"/>
        <end position="273"/>
    </location>
</feature>
<feature type="region of interest" description="Disordered" evidence="1">
    <location>
        <begin position="405"/>
        <end position="487"/>
    </location>
</feature>
<sequence length="487" mass="53412">MIVECLPATPGATAAEQRLTPLPGTGYAPEMYMGPGRDYMCAPMGSGHGHPTGGGAPPNVQRSREDFRELALGHNVDFAKMAEMGPEVRRLLDMGSQIDQILDITNMPPAGRRPSGYAEPTGPITAQSYGRPPPPPAYGVPMGRCSAEACPRDPRSYVEQEPRMGGRPSYEGPNYARRPCSRETTIYVGENRPAKRSMSRASDLLERIRRDIDEHCAENILEKGHAGAGSIDDGEHDVRIHPRRNSLPHDSRPPSRNVRRASYDDGGRSDRRTPSKPRRQRSRRLKKSSSSSSSVDRPCSRRSKRSKDSKSKKTRRRSRKSSSSSSSSSSGSRSKSKPKGRSIEFGRKVTERLSSSSTGPEMEFGETPQRQQCQGMARSDMPPPQQQHLQKISPSNTQHHYLKIALSDTPDQPVVRSASPIRGTNRSAEKGIGTTQSKTAGGTLCKYGVQKEPIEDEEAPQGPQVPQVAPSGGPVYRYESYPSVHPH</sequence>
<feature type="compositionally biased region" description="Basic residues" evidence="1">
    <location>
        <begin position="274"/>
        <end position="287"/>
    </location>
</feature>
<dbReference type="EMBL" id="JABSTR010000004">
    <property type="protein sequence ID" value="KAH9366019.1"/>
    <property type="molecule type" value="Genomic_DNA"/>
</dbReference>
<feature type="compositionally biased region" description="Basic and acidic residues" evidence="1">
    <location>
        <begin position="341"/>
        <end position="351"/>
    </location>
</feature>
<evidence type="ECO:0000313" key="3">
    <source>
        <dbReference type="Proteomes" id="UP000821853"/>
    </source>
</evidence>
<feature type="region of interest" description="Disordered" evidence="1">
    <location>
        <begin position="223"/>
        <end position="393"/>
    </location>
</feature>
<reference evidence="2 3" key="1">
    <citation type="journal article" date="2020" name="Cell">
        <title>Large-Scale Comparative Analyses of Tick Genomes Elucidate Their Genetic Diversity and Vector Capacities.</title>
        <authorList>
            <consortium name="Tick Genome and Microbiome Consortium (TIGMIC)"/>
            <person name="Jia N."/>
            <person name="Wang J."/>
            <person name="Shi W."/>
            <person name="Du L."/>
            <person name="Sun Y."/>
            <person name="Zhan W."/>
            <person name="Jiang J.F."/>
            <person name="Wang Q."/>
            <person name="Zhang B."/>
            <person name="Ji P."/>
            <person name="Bell-Sakyi L."/>
            <person name="Cui X.M."/>
            <person name="Yuan T.T."/>
            <person name="Jiang B.G."/>
            <person name="Yang W.F."/>
            <person name="Lam T.T."/>
            <person name="Chang Q.C."/>
            <person name="Ding S.J."/>
            <person name="Wang X.J."/>
            <person name="Zhu J.G."/>
            <person name="Ruan X.D."/>
            <person name="Zhao L."/>
            <person name="Wei J.T."/>
            <person name="Ye R.Z."/>
            <person name="Que T.C."/>
            <person name="Du C.H."/>
            <person name="Zhou Y.H."/>
            <person name="Cheng J.X."/>
            <person name="Dai P.F."/>
            <person name="Guo W.B."/>
            <person name="Han X.H."/>
            <person name="Huang E.J."/>
            <person name="Li L.F."/>
            <person name="Wei W."/>
            <person name="Gao Y.C."/>
            <person name="Liu J.Z."/>
            <person name="Shao H.Z."/>
            <person name="Wang X."/>
            <person name="Wang C.C."/>
            <person name="Yang T.C."/>
            <person name="Huo Q.B."/>
            <person name="Li W."/>
            <person name="Chen H.Y."/>
            <person name="Chen S.E."/>
            <person name="Zhou L.G."/>
            <person name="Ni X.B."/>
            <person name="Tian J.H."/>
            <person name="Sheng Y."/>
            <person name="Liu T."/>
            <person name="Pan Y.S."/>
            <person name="Xia L.Y."/>
            <person name="Li J."/>
            <person name="Zhao F."/>
            <person name="Cao W.C."/>
        </authorList>
    </citation>
    <scope>NUCLEOTIDE SEQUENCE [LARGE SCALE GENOMIC DNA]</scope>
    <source>
        <strain evidence="2">HaeL-2018</strain>
    </source>
</reference>
<dbReference type="AlphaFoldDB" id="A0A9J6FTB0"/>
<organism evidence="2 3">
    <name type="scientific">Haemaphysalis longicornis</name>
    <name type="common">Bush tick</name>
    <dbReference type="NCBI Taxonomy" id="44386"/>
    <lineage>
        <taxon>Eukaryota</taxon>
        <taxon>Metazoa</taxon>
        <taxon>Ecdysozoa</taxon>
        <taxon>Arthropoda</taxon>
        <taxon>Chelicerata</taxon>
        <taxon>Arachnida</taxon>
        <taxon>Acari</taxon>
        <taxon>Parasitiformes</taxon>
        <taxon>Ixodida</taxon>
        <taxon>Ixodoidea</taxon>
        <taxon>Ixodidae</taxon>
        <taxon>Haemaphysalinae</taxon>
        <taxon>Haemaphysalis</taxon>
    </lineage>
</organism>
<feature type="region of interest" description="Disordered" evidence="1">
    <location>
        <begin position="156"/>
        <end position="177"/>
    </location>
</feature>
<gene>
    <name evidence="2" type="ORF">HPB48_021093</name>
</gene>
<dbReference type="OrthoDB" id="6513892at2759"/>